<evidence type="ECO:0000313" key="8">
    <source>
        <dbReference type="Proteomes" id="UP000192247"/>
    </source>
</evidence>
<sequence length="401" mass="46328">MITFQLLLFQDKMEPKVPDYLPYLRLFGPICRSTPLRDARTTMTIDIPNKYREEFSGKLIIDLRLLVKIDVPPSRTHEEDQPVPGEIVARRRTHSVMMEARLHPKWAKVKGCFFNEIPLDLTEMVLEQASPKGNLKCQIELELHILEDSRATGVAEVFLSRHVDTYVLRRSVLAGEAFERNVVERKQSSLAGSGIDSWIVSLKCPLLAIRITTPVRFDQCQHLECFDLDAFIAMEMKRPKGRCPVCNRLVEIRTLGLCAFTKKMLKDHPDCESYQISENSIRPISNEEKVRLRNRKIPMTFGILRPLWRPAETESKGLLTSRALLKRQELNISDRWTSVSLERFQKEAIASRKRKRILMEGAQQTPWDSAMEKRERRESTHSGNQVTLQASENDYVVILDD</sequence>
<dbReference type="STRING" id="418985.A0A1V9X087"/>
<evidence type="ECO:0000259" key="6">
    <source>
        <dbReference type="PROSITE" id="PS51044"/>
    </source>
</evidence>
<reference evidence="7 8" key="1">
    <citation type="journal article" date="2017" name="Gigascience">
        <title>Draft genome of the honey bee ectoparasitic mite, Tropilaelaps mercedesae, is shaped by the parasitic life history.</title>
        <authorList>
            <person name="Dong X."/>
            <person name="Armstrong S.D."/>
            <person name="Xia D."/>
            <person name="Makepeace B.L."/>
            <person name="Darby A.C."/>
            <person name="Kadowaki T."/>
        </authorList>
    </citation>
    <scope>NUCLEOTIDE SEQUENCE [LARGE SCALE GENOMIC DNA]</scope>
    <source>
        <strain evidence="7">Wuxi-XJTLU</strain>
    </source>
</reference>
<dbReference type="InterPro" id="IPR013083">
    <property type="entry name" value="Znf_RING/FYVE/PHD"/>
</dbReference>
<keyword evidence="3" id="KW-0862">Zinc</keyword>
<name>A0A1V9X087_9ACAR</name>
<keyword evidence="1" id="KW-0479">Metal-binding</keyword>
<dbReference type="Proteomes" id="UP000192247">
    <property type="component" value="Unassembled WGS sequence"/>
</dbReference>
<dbReference type="Gene3D" id="3.30.40.10">
    <property type="entry name" value="Zinc/RING finger domain, C3HC4 (zinc finger)"/>
    <property type="match status" value="1"/>
</dbReference>
<feature type="domain" description="SP-RING-type" evidence="6">
    <location>
        <begin position="189"/>
        <end position="270"/>
    </location>
</feature>
<keyword evidence="8" id="KW-1185">Reference proteome</keyword>
<proteinExistence type="predicted"/>
<dbReference type="PANTHER" id="PTHR10782">
    <property type="entry name" value="ZINC FINGER MIZ DOMAIN-CONTAINING PROTEIN"/>
    <property type="match status" value="1"/>
</dbReference>
<dbReference type="GO" id="GO:0061665">
    <property type="term" value="F:SUMO ligase activity"/>
    <property type="evidence" value="ECO:0007669"/>
    <property type="project" value="TreeGrafter"/>
</dbReference>
<dbReference type="CDD" id="cd16650">
    <property type="entry name" value="SP-RING_PIAS-like"/>
    <property type="match status" value="1"/>
</dbReference>
<dbReference type="GO" id="GO:0000785">
    <property type="term" value="C:chromatin"/>
    <property type="evidence" value="ECO:0007669"/>
    <property type="project" value="TreeGrafter"/>
</dbReference>
<dbReference type="GO" id="GO:0008270">
    <property type="term" value="F:zinc ion binding"/>
    <property type="evidence" value="ECO:0007669"/>
    <property type="project" value="UniProtKB-KW"/>
</dbReference>
<keyword evidence="2 4" id="KW-0863">Zinc-finger</keyword>
<dbReference type="AlphaFoldDB" id="A0A1V9X087"/>
<dbReference type="PROSITE" id="PS51044">
    <property type="entry name" value="ZF_SP_RING"/>
    <property type="match status" value="1"/>
</dbReference>
<dbReference type="OrthoDB" id="6510781at2759"/>
<accession>A0A1V9X087</accession>
<dbReference type="Pfam" id="PF02891">
    <property type="entry name" value="zf-MIZ"/>
    <property type="match status" value="1"/>
</dbReference>
<evidence type="ECO:0000256" key="4">
    <source>
        <dbReference type="PROSITE-ProRule" id="PRU00452"/>
    </source>
</evidence>
<comment type="caution">
    <text evidence="7">The sequence shown here is derived from an EMBL/GenBank/DDBJ whole genome shotgun (WGS) entry which is preliminary data.</text>
</comment>
<evidence type="ECO:0000256" key="1">
    <source>
        <dbReference type="ARBA" id="ARBA00022723"/>
    </source>
</evidence>
<gene>
    <name evidence="7" type="ORF">BIW11_13903</name>
</gene>
<dbReference type="EMBL" id="MNPL01030957">
    <property type="protein sequence ID" value="OQR66833.1"/>
    <property type="molecule type" value="Genomic_DNA"/>
</dbReference>
<protein>
    <recommendedName>
        <fullName evidence="6">SP-RING-type domain-containing protein</fullName>
    </recommendedName>
</protein>
<dbReference type="InParanoid" id="A0A1V9X087"/>
<organism evidence="7 8">
    <name type="scientific">Tropilaelaps mercedesae</name>
    <dbReference type="NCBI Taxonomy" id="418985"/>
    <lineage>
        <taxon>Eukaryota</taxon>
        <taxon>Metazoa</taxon>
        <taxon>Ecdysozoa</taxon>
        <taxon>Arthropoda</taxon>
        <taxon>Chelicerata</taxon>
        <taxon>Arachnida</taxon>
        <taxon>Acari</taxon>
        <taxon>Parasitiformes</taxon>
        <taxon>Mesostigmata</taxon>
        <taxon>Gamasina</taxon>
        <taxon>Dermanyssoidea</taxon>
        <taxon>Laelapidae</taxon>
        <taxon>Tropilaelaps</taxon>
    </lineage>
</organism>
<evidence type="ECO:0000256" key="3">
    <source>
        <dbReference type="ARBA" id="ARBA00022833"/>
    </source>
</evidence>
<evidence type="ECO:0000256" key="2">
    <source>
        <dbReference type="ARBA" id="ARBA00022771"/>
    </source>
</evidence>
<evidence type="ECO:0000313" key="7">
    <source>
        <dbReference type="EMBL" id="OQR66833.1"/>
    </source>
</evidence>
<feature type="compositionally biased region" description="Basic and acidic residues" evidence="5">
    <location>
        <begin position="370"/>
        <end position="380"/>
    </location>
</feature>
<feature type="region of interest" description="Disordered" evidence="5">
    <location>
        <begin position="360"/>
        <end position="386"/>
    </location>
</feature>
<dbReference type="InterPro" id="IPR004181">
    <property type="entry name" value="Znf_MIZ"/>
</dbReference>
<evidence type="ECO:0000256" key="5">
    <source>
        <dbReference type="SAM" id="MobiDB-lite"/>
    </source>
</evidence>
<dbReference type="GO" id="GO:0016925">
    <property type="term" value="P:protein sumoylation"/>
    <property type="evidence" value="ECO:0007669"/>
    <property type="project" value="TreeGrafter"/>
</dbReference>
<dbReference type="PANTHER" id="PTHR10782:SF4">
    <property type="entry name" value="TONALLI, ISOFORM E"/>
    <property type="match status" value="1"/>
</dbReference>